<dbReference type="AlphaFoldDB" id="K9X2L4"/>
<reference evidence="1 2" key="1">
    <citation type="submission" date="2012-06" db="EMBL/GenBank/DDBJ databases">
        <title>Finished chromosome of genome of Cylindrospermum stagnale PCC 7417.</title>
        <authorList>
            <consortium name="US DOE Joint Genome Institute"/>
            <person name="Gugger M."/>
            <person name="Coursin T."/>
            <person name="Rippka R."/>
            <person name="Tandeau De Marsac N."/>
            <person name="Huntemann M."/>
            <person name="Wei C.-L."/>
            <person name="Han J."/>
            <person name="Detter J.C."/>
            <person name="Han C."/>
            <person name="Tapia R."/>
            <person name="Chen A."/>
            <person name="Kyrpides N."/>
            <person name="Mavromatis K."/>
            <person name="Markowitz V."/>
            <person name="Szeto E."/>
            <person name="Ivanova N."/>
            <person name="Pagani I."/>
            <person name="Pati A."/>
            <person name="Goodwin L."/>
            <person name="Nordberg H.P."/>
            <person name="Cantor M.N."/>
            <person name="Hua S.X."/>
            <person name="Woyke T."/>
            <person name="Kerfeld C.A."/>
        </authorList>
    </citation>
    <scope>NUCLEOTIDE SEQUENCE [LARGE SCALE GENOMIC DNA]</scope>
    <source>
        <strain evidence="1 2">PCC 7417</strain>
    </source>
</reference>
<dbReference type="PATRIC" id="fig|56107.3.peg.4224"/>
<protein>
    <submittedName>
        <fullName evidence="1">Uncharacterized protein</fullName>
    </submittedName>
</protein>
<dbReference type="RefSeq" id="WP_015209200.1">
    <property type="nucleotide sequence ID" value="NC_019757.1"/>
</dbReference>
<gene>
    <name evidence="1" type="ORF">Cylst_3842</name>
</gene>
<dbReference type="EMBL" id="CP003642">
    <property type="protein sequence ID" value="AFZ25957.1"/>
    <property type="molecule type" value="Genomic_DNA"/>
</dbReference>
<dbReference type="OrthoDB" id="518169at2"/>
<proteinExistence type="predicted"/>
<evidence type="ECO:0000313" key="2">
    <source>
        <dbReference type="Proteomes" id="UP000010475"/>
    </source>
</evidence>
<dbReference type="KEGG" id="csg:Cylst_3842"/>
<dbReference type="Proteomes" id="UP000010475">
    <property type="component" value="Chromosome"/>
</dbReference>
<evidence type="ECO:0000313" key="1">
    <source>
        <dbReference type="EMBL" id="AFZ25957.1"/>
    </source>
</evidence>
<keyword evidence="2" id="KW-1185">Reference proteome</keyword>
<dbReference type="eggNOG" id="COG0571">
    <property type="taxonomic scope" value="Bacteria"/>
</dbReference>
<organism evidence="1 2">
    <name type="scientific">Cylindrospermum stagnale PCC 7417</name>
    <dbReference type="NCBI Taxonomy" id="56107"/>
    <lineage>
        <taxon>Bacteria</taxon>
        <taxon>Bacillati</taxon>
        <taxon>Cyanobacteriota</taxon>
        <taxon>Cyanophyceae</taxon>
        <taxon>Nostocales</taxon>
        <taxon>Nostocaceae</taxon>
        <taxon>Cylindrospermum</taxon>
    </lineage>
</organism>
<dbReference type="HOGENOM" id="CLU_1677076_0_0_3"/>
<sequence length="150" mass="16930">MLNQKEVNSNPQTDTFAEALAAARKMQQEWLNYGLDFVHLYVEDVDGDWLENWGSDEDISASALDSIKEFLVSDDAVAVKIRQNLGERSLFELAVNLEESWSITEANLRRCSVRNLLIGGGNNHETNSQIDDVELWDLADNLLAKFAEIL</sequence>
<name>K9X2L4_9NOST</name>
<accession>K9X2L4</accession>